<organism evidence="2 3">
    <name type="scientific">Undibacterium nitidum</name>
    <dbReference type="NCBI Taxonomy" id="2762298"/>
    <lineage>
        <taxon>Bacteria</taxon>
        <taxon>Pseudomonadati</taxon>
        <taxon>Pseudomonadota</taxon>
        <taxon>Betaproteobacteria</taxon>
        <taxon>Burkholderiales</taxon>
        <taxon>Oxalobacteraceae</taxon>
        <taxon>Undibacterium</taxon>
    </lineage>
</organism>
<dbReference type="AlphaFoldDB" id="A0A923HID3"/>
<evidence type="ECO:0008006" key="4">
    <source>
        <dbReference type="Google" id="ProtNLM"/>
    </source>
</evidence>
<keyword evidence="1" id="KW-0472">Membrane</keyword>
<sequence>MLEQTVKTKNYLKPQSHRSPILLVLLLSFLAGASYFVADLMERENDVANLNRKLERLSRASNLPEKIKVSSKDLEFQKKWAQLSAERDFPWTRLFQAIERSSNKEIELLELAPDKNSRLIILRGEAKSINALTDFLDRLSAQEGLSGVHLSHQELIQRERLETISFEIKAKLL</sequence>
<keyword evidence="1" id="KW-1133">Transmembrane helix</keyword>
<dbReference type="Pfam" id="PF05137">
    <property type="entry name" value="PilN"/>
    <property type="match status" value="1"/>
</dbReference>
<evidence type="ECO:0000313" key="3">
    <source>
        <dbReference type="Proteomes" id="UP000627446"/>
    </source>
</evidence>
<comment type="caution">
    <text evidence="2">The sequence shown here is derived from an EMBL/GenBank/DDBJ whole genome shotgun (WGS) entry which is preliminary data.</text>
</comment>
<dbReference type="InterPro" id="IPR007813">
    <property type="entry name" value="PilN"/>
</dbReference>
<gene>
    <name evidence="2" type="ORF">H8K36_01045</name>
</gene>
<dbReference type="EMBL" id="JACOFZ010000001">
    <property type="protein sequence ID" value="MBC3879949.1"/>
    <property type="molecule type" value="Genomic_DNA"/>
</dbReference>
<dbReference type="RefSeq" id="WP_186915497.1">
    <property type="nucleotide sequence ID" value="NZ_JACOFZ010000001.1"/>
</dbReference>
<keyword evidence="1" id="KW-0812">Transmembrane</keyword>
<reference evidence="2" key="1">
    <citation type="submission" date="2020-08" db="EMBL/GenBank/DDBJ databases">
        <title>Novel species isolated from subtropical streams in China.</title>
        <authorList>
            <person name="Lu H."/>
        </authorList>
    </citation>
    <scope>NUCLEOTIDE SEQUENCE</scope>
    <source>
        <strain evidence="2">LX22W</strain>
    </source>
</reference>
<name>A0A923HID3_9BURK</name>
<protein>
    <recommendedName>
        <fullName evidence="4">Tfp pilus assembly protein PilN</fullName>
    </recommendedName>
</protein>
<accession>A0A923HID3</accession>
<feature type="transmembrane region" description="Helical" evidence="1">
    <location>
        <begin position="21"/>
        <end position="38"/>
    </location>
</feature>
<evidence type="ECO:0000313" key="2">
    <source>
        <dbReference type="EMBL" id="MBC3879949.1"/>
    </source>
</evidence>
<proteinExistence type="predicted"/>
<keyword evidence="3" id="KW-1185">Reference proteome</keyword>
<dbReference type="Proteomes" id="UP000627446">
    <property type="component" value="Unassembled WGS sequence"/>
</dbReference>
<evidence type="ECO:0000256" key="1">
    <source>
        <dbReference type="SAM" id="Phobius"/>
    </source>
</evidence>